<proteinExistence type="predicted"/>
<name>A0ABW0PDU6_9BURK</name>
<dbReference type="RefSeq" id="WP_379717285.1">
    <property type="nucleotide sequence ID" value="NZ_JBHSMS010000013.1"/>
</dbReference>
<dbReference type="InterPro" id="IPR001434">
    <property type="entry name" value="OmcB-like_DUF11"/>
</dbReference>
<dbReference type="InterPro" id="IPR013783">
    <property type="entry name" value="Ig-like_fold"/>
</dbReference>
<feature type="chain" id="PRO_5046635399" evidence="1">
    <location>
        <begin position="29"/>
        <end position="1020"/>
    </location>
</feature>
<evidence type="ECO:0000259" key="2">
    <source>
        <dbReference type="Pfam" id="PF01345"/>
    </source>
</evidence>
<dbReference type="Gene3D" id="2.60.40.10">
    <property type="entry name" value="Immunoglobulins"/>
    <property type="match status" value="1"/>
</dbReference>
<dbReference type="Pfam" id="PF01345">
    <property type="entry name" value="DUF11"/>
    <property type="match status" value="1"/>
</dbReference>
<dbReference type="InterPro" id="IPR046524">
    <property type="entry name" value="DUF6701"/>
</dbReference>
<dbReference type="EMBL" id="JBHSMS010000013">
    <property type="protein sequence ID" value="MFC5510206.1"/>
    <property type="molecule type" value="Genomic_DNA"/>
</dbReference>
<evidence type="ECO:0000259" key="3">
    <source>
        <dbReference type="Pfam" id="PF20419"/>
    </source>
</evidence>
<comment type="caution">
    <text evidence="4">The sequence shown here is derived from an EMBL/GenBank/DDBJ whole genome shotgun (WGS) entry which is preliminary data.</text>
</comment>
<dbReference type="Proteomes" id="UP001596031">
    <property type="component" value="Unassembled WGS sequence"/>
</dbReference>
<feature type="signal peptide" evidence="1">
    <location>
        <begin position="1"/>
        <end position="28"/>
    </location>
</feature>
<evidence type="ECO:0000313" key="4">
    <source>
        <dbReference type="EMBL" id="MFC5510206.1"/>
    </source>
</evidence>
<sequence>MKRSIMQALRLLALALPMLLAGTGGARADTPVALWKAFDGRVNFTGTQITLRTRANGNGKGTTFSCAVAAPSTNLTASLSIPTGATVVSAQLYWAGSGVPDNTVTFQNTQVTASRQYTSNTIGGGYTYFSGVADVTGLVKGSGTYNFSGLTVSNGDPWCDVQGVLGGFSLLVVYSHSSQPERVLNVYEGFQHVRNGKVEVNASNFRWANPVLPVKETARVGHISWEGDGTLAQDGERLVFEGTEVFDTLNPAGNQFNSSSNINNSNSSYGIDFDAYDTSVTMGMGHDAVVTTVYETGQDMVLLNAEILVVPTLPVSDLAIKVARAGALKIGTDVDYTVTVTNNGPYTESGTITAKYTLPEGMAYVSATVTGWSCSASLNAGTCTYTKGLAPGAGAPTLMLRARVTTTGQKVFTVTVEGKATDDNLANNTASDSGIATNADGTTTAPEKPPAYVFTDGACKANVAIGATGQCTKYAAATVGGRAAPIFVTAVDTAGMPVPANSSKEVTASLEFMLECINPAAGSVKPTYAGTPVPVCAAKNALAAWSAPVAIAFPKGAVSVSQSLVYADIGKIRLNLRDGAAISSTEVFVSAPAKIGFRRISYGGFDNPKSTVGSGTGFAPAGAVVKLEIGALLDGNTAFAPNFGNESPVPQVALSRSAIAGVALDDLGALTPTGEAAWAGGTLSTGATWSEVGAVHFAAGLSDPDKSGDPARDNLYFNVPVLGSSEPVGRFYPAYFKTEASGPFDCPAASACVRPEKGAAFSGQPFNVTVEAYGALNQKLKNFKGAWFKPVNLHAAQSAGGALLARKFTPLPPAVAGMGAANPVTYVLESGYQDATPRATTVSPPTMVHARATATESTVAGNVEISSQRSGEVSDEGGILVLSGRTRLPNAIGSDLLQTPLALRAEYWSGTGGWLVVPGYAEARPFSESALSFSNCSGGFLDAGACKLAVLGARTPQTVEYKKGGAVLWLRAPGKRDGGAATSGRFSVKYDSAPWLPSTTGRVTFGSHRSPLIYVREMYF</sequence>
<feature type="domain" description="DUF11" evidence="2">
    <location>
        <begin position="317"/>
        <end position="431"/>
    </location>
</feature>
<dbReference type="InterPro" id="IPR047589">
    <property type="entry name" value="DUF11_rpt"/>
</dbReference>
<protein>
    <submittedName>
        <fullName evidence="4">DUF6701 domain-containing protein</fullName>
    </submittedName>
</protein>
<gene>
    <name evidence="4" type="ORF">ACFPOU_03575</name>
</gene>
<reference evidence="5" key="1">
    <citation type="journal article" date="2019" name="Int. J. Syst. Evol. Microbiol.">
        <title>The Global Catalogue of Microorganisms (GCM) 10K type strain sequencing project: providing services to taxonomists for standard genome sequencing and annotation.</title>
        <authorList>
            <consortium name="The Broad Institute Genomics Platform"/>
            <consortium name="The Broad Institute Genome Sequencing Center for Infectious Disease"/>
            <person name="Wu L."/>
            <person name="Ma J."/>
        </authorList>
    </citation>
    <scope>NUCLEOTIDE SEQUENCE [LARGE SCALE GENOMIC DNA]</scope>
    <source>
        <strain evidence="5">CCUG 38813</strain>
    </source>
</reference>
<evidence type="ECO:0000313" key="5">
    <source>
        <dbReference type="Proteomes" id="UP001596031"/>
    </source>
</evidence>
<dbReference type="Pfam" id="PF20419">
    <property type="entry name" value="DUF6701"/>
    <property type="match status" value="1"/>
</dbReference>
<dbReference type="NCBIfam" id="TIGR01451">
    <property type="entry name" value="B_ant_repeat"/>
    <property type="match status" value="1"/>
</dbReference>
<feature type="domain" description="DUF6701" evidence="3">
    <location>
        <begin position="488"/>
        <end position="1017"/>
    </location>
</feature>
<evidence type="ECO:0000256" key="1">
    <source>
        <dbReference type="SAM" id="SignalP"/>
    </source>
</evidence>
<organism evidence="4 5">
    <name type="scientific">Massilia jejuensis</name>
    <dbReference type="NCBI Taxonomy" id="648894"/>
    <lineage>
        <taxon>Bacteria</taxon>
        <taxon>Pseudomonadati</taxon>
        <taxon>Pseudomonadota</taxon>
        <taxon>Betaproteobacteria</taxon>
        <taxon>Burkholderiales</taxon>
        <taxon>Oxalobacteraceae</taxon>
        <taxon>Telluria group</taxon>
        <taxon>Massilia</taxon>
    </lineage>
</organism>
<keyword evidence="5" id="KW-1185">Reference proteome</keyword>
<keyword evidence="1" id="KW-0732">Signal</keyword>
<accession>A0ABW0PDU6</accession>